<proteinExistence type="inferred from homology"/>
<evidence type="ECO:0000256" key="3">
    <source>
        <dbReference type="ARBA" id="ARBA00022679"/>
    </source>
</evidence>
<dbReference type="AlphaFoldDB" id="A0A5A7QKM0"/>
<dbReference type="PROSITE" id="PS00375">
    <property type="entry name" value="UDPGT"/>
    <property type="match status" value="1"/>
</dbReference>
<dbReference type="FunFam" id="3.40.50.2000:FF:000078">
    <property type="entry name" value="Glycosyltransferase"/>
    <property type="match status" value="1"/>
</dbReference>
<keyword evidence="2 4" id="KW-0328">Glycosyltransferase</keyword>
<dbReference type="EMBL" id="BKCP01007182">
    <property type="protein sequence ID" value="GER45468.1"/>
    <property type="molecule type" value="Genomic_DNA"/>
</dbReference>
<dbReference type="CDD" id="cd03784">
    <property type="entry name" value="GT1_Gtf-like"/>
    <property type="match status" value="1"/>
</dbReference>
<protein>
    <recommendedName>
        <fullName evidence="5">Glycosyltransferase</fullName>
        <ecNumber evidence="5">2.4.1.-</ecNumber>
    </recommendedName>
</protein>
<name>A0A5A7QKM0_STRAF</name>
<dbReference type="GO" id="GO:0080043">
    <property type="term" value="F:quercetin 3-O-glucosyltransferase activity"/>
    <property type="evidence" value="ECO:0007669"/>
    <property type="project" value="TreeGrafter"/>
</dbReference>
<keyword evidence="3 4" id="KW-0808">Transferase</keyword>
<organism evidence="6 7">
    <name type="scientific">Striga asiatica</name>
    <name type="common">Asiatic witchweed</name>
    <name type="synonym">Buchnera asiatica</name>
    <dbReference type="NCBI Taxonomy" id="4170"/>
    <lineage>
        <taxon>Eukaryota</taxon>
        <taxon>Viridiplantae</taxon>
        <taxon>Streptophyta</taxon>
        <taxon>Embryophyta</taxon>
        <taxon>Tracheophyta</taxon>
        <taxon>Spermatophyta</taxon>
        <taxon>Magnoliopsida</taxon>
        <taxon>eudicotyledons</taxon>
        <taxon>Gunneridae</taxon>
        <taxon>Pentapetalae</taxon>
        <taxon>asterids</taxon>
        <taxon>lamiids</taxon>
        <taxon>Lamiales</taxon>
        <taxon>Orobanchaceae</taxon>
        <taxon>Buchnereae</taxon>
        <taxon>Striga</taxon>
    </lineage>
</organism>
<evidence type="ECO:0000256" key="5">
    <source>
        <dbReference type="RuleBase" id="RU362057"/>
    </source>
</evidence>
<reference evidence="7" key="1">
    <citation type="journal article" date="2019" name="Curr. Biol.">
        <title>Genome Sequence of Striga asiatica Provides Insight into the Evolution of Plant Parasitism.</title>
        <authorList>
            <person name="Yoshida S."/>
            <person name="Kim S."/>
            <person name="Wafula E.K."/>
            <person name="Tanskanen J."/>
            <person name="Kim Y.M."/>
            <person name="Honaas L."/>
            <person name="Yang Z."/>
            <person name="Spallek T."/>
            <person name="Conn C.E."/>
            <person name="Ichihashi Y."/>
            <person name="Cheong K."/>
            <person name="Cui S."/>
            <person name="Der J.P."/>
            <person name="Gundlach H."/>
            <person name="Jiao Y."/>
            <person name="Hori C."/>
            <person name="Ishida J.K."/>
            <person name="Kasahara H."/>
            <person name="Kiba T."/>
            <person name="Kim M.S."/>
            <person name="Koo N."/>
            <person name="Laohavisit A."/>
            <person name="Lee Y.H."/>
            <person name="Lumba S."/>
            <person name="McCourt P."/>
            <person name="Mortimer J.C."/>
            <person name="Mutuku J.M."/>
            <person name="Nomura T."/>
            <person name="Sasaki-Sekimoto Y."/>
            <person name="Seto Y."/>
            <person name="Wang Y."/>
            <person name="Wakatake T."/>
            <person name="Sakakibara H."/>
            <person name="Demura T."/>
            <person name="Yamaguchi S."/>
            <person name="Yoneyama K."/>
            <person name="Manabe R.I."/>
            <person name="Nelson D.C."/>
            <person name="Schulman A.H."/>
            <person name="Timko M.P."/>
            <person name="dePamphilis C.W."/>
            <person name="Choi D."/>
            <person name="Shirasu K."/>
        </authorList>
    </citation>
    <scope>NUCLEOTIDE SEQUENCE [LARGE SCALE GENOMIC DNA]</scope>
    <source>
        <strain evidence="7">cv. UVA1</strain>
    </source>
</reference>
<dbReference type="InterPro" id="IPR035595">
    <property type="entry name" value="UDP_glycos_trans_CS"/>
</dbReference>
<accession>A0A5A7QKM0</accession>
<dbReference type="EC" id="2.4.1.-" evidence="5"/>
<keyword evidence="7" id="KW-1185">Reference proteome</keyword>
<evidence type="ECO:0000256" key="2">
    <source>
        <dbReference type="ARBA" id="ARBA00022676"/>
    </source>
</evidence>
<dbReference type="InterPro" id="IPR002213">
    <property type="entry name" value="UDP_glucos_trans"/>
</dbReference>
<dbReference type="OrthoDB" id="5835829at2759"/>
<dbReference type="SUPFAM" id="SSF53756">
    <property type="entry name" value="UDP-Glycosyltransferase/glycogen phosphorylase"/>
    <property type="match status" value="1"/>
</dbReference>
<evidence type="ECO:0000256" key="4">
    <source>
        <dbReference type="RuleBase" id="RU003718"/>
    </source>
</evidence>
<evidence type="ECO:0000313" key="6">
    <source>
        <dbReference type="EMBL" id="GER45468.1"/>
    </source>
</evidence>
<gene>
    <name evidence="6" type="ORF">STAS_22420</name>
</gene>
<sequence>MGRKSKGHAIMISIPYQGHINPFINLALKLASKGFTSGPDIRYTTITDGLPLEFDRELRFDEYWEIILRDFSNHVDEFVGKMIQCDPSSTYFLVADTLYPWPSIIADKYSIVSVSFWTQPAMVFTTGYHWDLLTERGHFPSQDKFEDIDYIPGIKSINTKDLSSYFMVTDFENIFYKVESIAFRRVKKADFILHNTVEELEPDVLPALNQYQPNYAIGPINFSVKSVMSKSLWSESDCTRWLESKSPGSVLYVSFGSFVHTSKETIEEIAYGLLLSGVDFIWAIREGILDTLDANALPFGFENEAKDKGLVVPWCDQIRVLLNPAIGGFLTHCGWNSTVESIWCGVPMICYPIAFDQLNNRKLVVDDWKIGISLCEGILVDRNSIAERIKSFMNGAKGLKVEAEKVKRVMQKAVEVDGSSERNFDRFVSDLEAKLQEKTGNGGKKDLIIG</sequence>
<evidence type="ECO:0000256" key="1">
    <source>
        <dbReference type="ARBA" id="ARBA00009995"/>
    </source>
</evidence>
<dbReference type="GO" id="GO:0080044">
    <property type="term" value="F:quercetin 7-O-glucosyltransferase activity"/>
    <property type="evidence" value="ECO:0007669"/>
    <property type="project" value="TreeGrafter"/>
</dbReference>
<dbReference type="Proteomes" id="UP000325081">
    <property type="component" value="Unassembled WGS sequence"/>
</dbReference>
<comment type="similarity">
    <text evidence="1 4">Belongs to the UDP-glycosyltransferase family.</text>
</comment>
<dbReference type="Gene3D" id="3.40.50.2000">
    <property type="entry name" value="Glycogen Phosphorylase B"/>
    <property type="match status" value="2"/>
</dbReference>
<dbReference type="Pfam" id="PF00201">
    <property type="entry name" value="UDPGT"/>
    <property type="match status" value="1"/>
</dbReference>
<comment type="caution">
    <text evidence="6">The sequence shown here is derived from an EMBL/GenBank/DDBJ whole genome shotgun (WGS) entry which is preliminary data.</text>
</comment>
<evidence type="ECO:0000313" key="7">
    <source>
        <dbReference type="Proteomes" id="UP000325081"/>
    </source>
</evidence>
<dbReference type="PANTHER" id="PTHR11926">
    <property type="entry name" value="GLUCOSYL/GLUCURONOSYL TRANSFERASES"/>
    <property type="match status" value="1"/>
</dbReference>
<dbReference type="PANTHER" id="PTHR11926:SF1494">
    <property type="entry name" value="FLAVONOL 3-O-GLUCOSYLTRANSFERASE UGT76E12-RELATED"/>
    <property type="match status" value="1"/>
</dbReference>